<evidence type="ECO:0000259" key="4">
    <source>
        <dbReference type="Pfam" id="PF10571"/>
    </source>
</evidence>
<dbReference type="AlphaFoldDB" id="A0A087TPU8"/>
<dbReference type="OMA" id="QHVPVAC"/>
<sequence length="178" mass="20664">MVTKQCPKCQQHVPVACKACPCGHVFFVTRRPVSIHKTGRTDDGEIKRRRTERTKRERPDYFNSLQIENELKKMKSLQKTRKKSENNSNANEKEGEGSNSEEGSEVVNPPRPSTLNTKHRKRGRPKKNFSNADKTEKTSEKDDDDDMFANLSKEKEHQFSIILAEINQKIYQQQFKID</sequence>
<dbReference type="PANTHER" id="PTHR31101">
    <property type="entry name" value="UPF0547 PROTEIN C16ORF87"/>
    <property type="match status" value="1"/>
</dbReference>
<evidence type="ECO:0000313" key="6">
    <source>
        <dbReference type="Proteomes" id="UP000054359"/>
    </source>
</evidence>
<organism evidence="5 6">
    <name type="scientific">Stegodyphus mimosarum</name>
    <name type="common">African social velvet spider</name>
    <dbReference type="NCBI Taxonomy" id="407821"/>
    <lineage>
        <taxon>Eukaryota</taxon>
        <taxon>Metazoa</taxon>
        <taxon>Ecdysozoa</taxon>
        <taxon>Arthropoda</taxon>
        <taxon>Chelicerata</taxon>
        <taxon>Arachnida</taxon>
        <taxon>Araneae</taxon>
        <taxon>Araneomorphae</taxon>
        <taxon>Entelegynae</taxon>
        <taxon>Eresoidea</taxon>
        <taxon>Eresidae</taxon>
        <taxon>Stegodyphus</taxon>
    </lineage>
</organism>
<dbReference type="Pfam" id="PF10571">
    <property type="entry name" value="UPF0547"/>
    <property type="match status" value="1"/>
</dbReference>
<dbReference type="EMBL" id="KK116229">
    <property type="protein sequence ID" value="KFM67137.1"/>
    <property type="molecule type" value="Genomic_DNA"/>
</dbReference>
<dbReference type="InterPro" id="IPR040246">
    <property type="entry name" value="C16orf87-like"/>
</dbReference>
<comment type="similarity">
    <text evidence="1">Belongs to the UPF0547 family.</text>
</comment>
<accession>A0A087TPU8</accession>
<feature type="compositionally biased region" description="Basic residues" evidence="3">
    <location>
        <begin position="117"/>
        <end position="127"/>
    </location>
</feature>
<feature type="non-terminal residue" evidence="5">
    <location>
        <position position="178"/>
    </location>
</feature>
<gene>
    <name evidence="5" type="ORF">X975_10626</name>
</gene>
<keyword evidence="6" id="KW-1185">Reference proteome</keyword>
<dbReference type="STRING" id="407821.A0A087TPU8"/>
<feature type="region of interest" description="Disordered" evidence="3">
    <location>
        <begin position="37"/>
        <end position="150"/>
    </location>
</feature>
<dbReference type="OrthoDB" id="5981040at2759"/>
<proteinExistence type="inferred from homology"/>
<evidence type="ECO:0000256" key="2">
    <source>
        <dbReference type="ARBA" id="ARBA00023054"/>
    </source>
</evidence>
<protein>
    <recommendedName>
        <fullName evidence="4">UPF0547 domain-containing protein</fullName>
    </recommendedName>
</protein>
<dbReference type="Proteomes" id="UP000054359">
    <property type="component" value="Unassembled WGS sequence"/>
</dbReference>
<evidence type="ECO:0000256" key="3">
    <source>
        <dbReference type="SAM" id="MobiDB-lite"/>
    </source>
</evidence>
<evidence type="ECO:0000256" key="1">
    <source>
        <dbReference type="ARBA" id="ARBA00008336"/>
    </source>
</evidence>
<dbReference type="InterPro" id="IPR018886">
    <property type="entry name" value="UPF0547"/>
</dbReference>
<keyword evidence="2" id="KW-0175">Coiled coil</keyword>
<evidence type="ECO:0000313" key="5">
    <source>
        <dbReference type="EMBL" id="KFM67137.1"/>
    </source>
</evidence>
<feature type="domain" description="UPF0547" evidence="4">
    <location>
        <begin position="4"/>
        <end position="26"/>
    </location>
</feature>
<reference evidence="5 6" key="1">
    <citation type="submission" date="2013-11" db="EMBL/GenBank/DDBJ databases">
        <title>Genome sequencing of Stegodyphus mimosarum.</title>
        <authorList>
            <person name="Bechsgaard J."/>
        </authorList>
    </citation>
    <scope>NUCLEOTIDE SEQUENCE [LARGE SCALE GENOMIC DNA]</scope>
</reference>
<name>A0A087TPU8_STEMI</name>